<dbReference type="Pfam" id="PF01663">
    <property type="entry name" value="Phosphodiest"/>
    <property type="match status" value="1"/>
</dbReference>
<dbReference type="EMBL" id="PDDY01000001">
    <property type="protein sequence ID" value="PEH41654.1"/>
    <property type="molecule type" value="Genomic_DNA"/>
</dbReference>
<dbReference type="Gene3D" id="3.40.720.10">
    <property type="entry name" value="Alkaline Phosphatase, subunit A"/>
    <property type="match status" value="1"/>
</dbReference>
<accession>A0A2A7SD73</accession>
<dbReference type="Gene3D" id="3.30.1360.110">
    <property type="entry name" value="Domain 2, Phosphonoacetate Hydrolase"/>
    <property type="match status" value="1"/>
</dbReference>
<keyword evidence="1" id="KW-0378">Hydrolase</keyword>
<dbReference type="SUPFAM" id="SSF53649">
    <property type="entry name" value="Alkaline phosphatase-like"/>
    <property type="match status" value="1"/>
</dbReference>
<comment type="caution">
    <text evidence="1">The sequence shown here is derived from an EMBL/GenBank/DDBJ whole genome shotgun (WGS) entry which is preliminary data.</text>
</comment>
<dbReference type="Proteomes" id="UP000220629">
    <property type="component" value="Unassembled WGS sequence"/>
</dbReference>
<dbReference type="InterPro" id="IPR012710">
    <property type="entry name" value="Phosphonoacetate_hydro"/>
</dbReference>
<gene>
    <name evidence="1" type="primary">phnA</name>
    <name evidence="1" type="ORF">CRM94_05505</name>
</gene>
<name>A0A2A7SD73_BURGA</name>
<dbReference type="InterPro" id="IPR002591">
    <property type="entry name" value="Phosphodiest/P_Trfase"/>
</dbReference>
<dbReference type="NCBIfam" id="TIGR02335">
    <property type="entry name" value="hydr_PhnA"/>
    <property type="match status" value="1"/>
</dbReference>
<dbReference type="AlphaFoldDB" id="A0A2A7SD73"/>
<dbReference type="GO" id="GO:0047400">
    <property type="term" value="F:phosphonoacetate hydrolase activity"/>
    <property type="evidence" value="ECO:0007669"/>
    <property type="project" value="InterPro"/>
</dbReference>
<dbReference type="InterPro" id="IPR017850">
    <property type="entry name" value="Alkaline_phosphatase_core_sf"/>
</dbReference>
<organism evidence="1 2">
    <name type="scientific">Burkholderia gladioli</name>
    <name type="common">Pseudomonas marginata</name>
    <name type="synonym">Phytomonas marginata</name>
    <dbReference type="NCBI Taxonomy" id="28095"/>
    <lineage>
        <taxon>Bacteria</taxon>
        <taxon>Pseudomonadati</taxon>
        <taxon>Pseudomonadota</taxon>
        <taxon>Betaproteobacteria</taxon>
        <taxon>Burkholderiales</taxon>
        <taxon>Burkholderiaceae</taxon>
        <taxon>Burkholderia</taxon>
    </lineage>
</organism>
<reference evidence="2" key="1">
    <citation type="submission" date="2017-09" db="EMBL/GenBank/DDBJ databases">
        <title>FDA dAtabase for Regulatory Grade micrObial Sequences (FDA-ARGOS): Supporting development and validation of Infectious Disease Dx tests.</title>
        <authorList>
            <person name="Minogue T."/>
            <person name="Wolcott M."/>
            <person name="Wasieloski L."/>
            <person name="Aguilar W."/>
            <person name="Moore D."/>
            <person name="Tallon L."/>
            <person name="Sadzewicz L."/>
            <person name="Ott S."/>
            <person name="Zhao X."/>
            <person name="Nagaraj S."/>
            <person name="Vavikolanu K."/>
            <person name="Aluvathingal J."/>
            <person name="Nadendla S."/>
            <person name="Sichtig H."/>
        </authorList>
    </citation>
    <scope>NUCLEOTIDE SEQUENCE [LARGE SCALE GENOMIC DNA]</scope>
    <source>
        <strain evidence="2">FDAARGOS_390</strain>
    </source>
</reference>
<protein>
    <submittedName>
        <fullName evidence="1">Phosphonoacetate hydrolase</fullName>
    </submittedName>
</protein>
<sequence length="437" mass="46463">MPKPTHETIDVNGRRYRLPVAPTAVVCLGGSSPDYLDAALSAGVTPFIARMMRDGASFGAEGVVPALTHANQVSIACGVPPSLHGICGNTVRDPLALGGEGADIALHGADDVRAETVLAAAAGAGARVAVVTAKDKLRRLLGAGLKGIRFSAEKAAQASLAENGIADALDLVGQPSPYVYSPALSEFVMAAGVRLARMRNVDLMYLATHDYVQRKWAPGSVEANAFHAMVDRYLAQLDALGWVIGLTADHGMSAKHDARTGKPQVAYLQDALDAWLDFPSTRVVLPIADPHVVHHGALGSFATIHLPSDLDADDVVALLRGLDGVALAMGRNEAAACFELPADRIGEVVVIARDDFVLGRREREHDLSALTVPLRSHGGFGEQAVPLLFNRRIVSIDASRRWRNFDVFDLALNHAARGDDFAFERALRVPERAMHAG</sequence>
<evidence type="ECO:0000313" key="1">
    <source>
        <dbReference type="EMBL" id="PEH41654.1"/>
    </source>
</evidence>
<evidence type="ECO:0000313" key="2">
    <source>
        <dbReference type="Proteomes" id="UP000220629"/>
    </source>
</evidence>
<proteinExistence type="predicted"/>
<dbReference type="InterPro" id="IPR023116">
    <property type="entry name" value="Phosphonoacetate_hydro_insert"/>
</dbReference>
<dbReference type="RefSeq" id="WP_096752518.1">
    <property type="nucleotide sequence ID" value="NZ_CADEPO010000021.1"/>
</dbReference>